<evidence type="ECO:0000313" key="8">
    <source>
        <dbReference type="Proteomes" id="UP001287356"/>
    </source>
</evidence>
<reference evidence="7" key="1">
    <citation type="journal article" date="2023" name="Mol. Phylogenet. Evol.">
        <title>Genome-scale phylogeny and comparative genomics of the fungal order Sordariales.</title>
        <authorList>
            <person name="Hensen N."/>
            <person name="Bonometti L."/>
            <person name="Westerberg I."/>
            <person name="Brannstrom I.O."/>
            <person name="Guillou S."/>
            <person name="Cros-Aarteil S."/>
            <person name="Calhoun S."/>
            <person name="Haridas S."/>
            <person name="Kuo A."/>
            <person name="Mondo S."/>
            <person name="Pangilinan J."/>
            <person name="Riley R."/>
            <person name="LaButti K."/>
            <person name="Andreopoulos B."/>
            <person name="Lipzen A."/>
            <person name="Chen C."/>
            <person name="Yan M."/>
            <person name="Daum C."/>
            <person name="Ng V."/>
            <person name="Clum A."/>
            <person name="Steindorff A."/>
            <person name="Ohm R.A."/>
            <person name="Martin F."/>
            <person name="Silar P."/>
            <person name="Natvig D.O."/>
            <person name="Lalanne C."/>
            <person name="Gautier V."/>
            <person name="Ament-Velasquez S.L."/>
            <person name="Kruys A."/>
            <person name="Hutchinson M.I."/>
            <person name="Powell A.J."/>
            <person name="Barry K."/>
            <person name="Miller A.N."/>
            <person name="Grigoriev I.V."/>
            <person name="Debuchy R."/>
            <person name="Gladieux P."/>
            <person name="Hiltunen Thoren M."/>
            <person name="Johannesson H."/>
        </authorList>
    </citation>
    <scope>NUCLEOTIDE SEQUENCE</scope>
    <source>
        <strain evidence="7">CBS 958.72</strain>
    </source>
</reference>
<dbReference type="Gene3D" id="3.10.120.10">
    <property type="entry name" value="Cytochrome b5-like heme/steroid binding domain"/>
    <property type="match status" value="1"/>
</dbReference>
<evidence type="ECO:0000256" key="5">
    <source>
        <dbReference type="SAM" id="MobiDB-lite"/>
    </source>
</evidence>
<comment type="caution">
    <text evidence="7">The sequence shown here is derived from an EMBL/GenBank/DDBJ whole genome shotgun (WGS) entry which is preliminary data.</text>
</comment>
<dbReference type="PROSITE" id="PS50255">
    <property type="entry name" value="CYTOCHROME_B5_2"/>
    <property type="match status" value="1"/>
</dbReference>
<dbReference type="EMBL" id="JAULSN010000003">
    <property type="protein sequence ID" value="KAK3376202.1"/>
    <property type="molecule type" value="Genomic_DNA"/>
</dbReference>
<name>A0AAE0KH85_9PEZI</name>
<evidence type="ECO:0000259" key="6">
    <source>
        <dbReference type="PROSITE" id="PS50255"/>
    </source>
</evidence>
<evidence type="ECO:0000256" key="3">
    <source>
        <dbReference type="ARBA" id="ARBA00023004"/>
    </source>
</evidence>
<feature type="domain" description="Cytochrome b5 heme-binding" evidence="6">
    <location>
        <begin position="835"/>
        <end position="914"/>
    </location>
</feature>
<feature type="region of interest" description="Disordered" evidence="5">
    <location>
        <begin position="623"/>
        <end position="658"/>
    </location>
</feature>
<dbReference type="GO" id="GO:0020037">
    <property type="term" value="F:heme binding"/>
    <property type="evidence" value="ECO:0007669"/>
    <property type="project" value="TreeGrafter"/>
</dbReference>
<dbReference type="GO" id="GO:0016020">
    <property type="term" value="C:membrane"/>
    <property type="evidence" value="ECO:0007669"/>
    <property type="project" value="TreeGrafter"/>
</dbReference>
<dbReference type="InterPro" id="IPR050668">
    <property type="entry name" value="Cytochrome_b5"/>
</dbReference>
<evidence type="ECO:0000256" key="1">
    <source>
        <dbReference type="ARBA" id="ARBA00022617"/>
    </source>
</evidence>
<evidence type="ECO:0000256" key="4">
    <source>
        <dbReference type="ARBA" id="ARBA00038168"/>
    </source>
</evidence>
<organism evidence="7 8">
    <name type="scientific">Lasiosphaeria ovina</name>
    <dbReference type="NCBI Taxonomy" id="92902"/>
    <lineage>
        <taxon>Eukaryota</taxon>
        <taxon>Fungi</taxon>
        <taxon>Dikarya</taxon>
        <taxon>Ascomycota</taxon>
        <taxon>Pezizomycotina</taxon>
        <taxon>Sordariomycetes</taxon>
        <taxon>Sordariomycetidae</taxon>
        <taxon>Sordariales</taxon>
        <taxon>Lasiosphaeriaceae</taxon>
        <taxon>Lasiosphaeria</taxon>
    </lineage>
</organism>
<dbReference type="InterPro" id="IPR036400">
    <property type="entry name" value="Cyt_B5-like_heme/steroid_sf"/>
</dbReference>
<evidence type="ECO:0000256" key="2">
    <source>
        <dbReference type="ARBA" id="ARBA00022723"/>
    </source>
</evidence>
<keyword evidence="8" id="KW-1185">Reference proteome</keyword>
<dbReference type="AlphaFoldDB" id="A0AAE0KH85"/>
<accession>A0AAE0KH85</accession>
<keyword evidence="1" id="KW-0349">Heme</keyword>
<dbReference type="SUPFAM" id="SSF55856">
    <property type="entry name" value="Cytochrome b5-like heme/steroid binding domain"/>
    <property type="match status" value="1"/>
</dbReference>
<dbReference type="GO" id="GO:0046872">
    <property type="term" value="F:metal ion binding"/>
    <property type="evidence" value="ECO:0007669"/>
    <property type="project" value="UniProtKB-KW"/>
</dbReference>
<proteinExistence type="inferred from homology"/>
<sequence>MTDVSYAGFGRVGSRPSDGELDRLFYTERFQSRHNNGVRSWQLSSMSSALPDQDIDINVDPSTWHDVFQPEHWFDLDSPVDPRDPTRIWSINNDDVAAELNVCIDIANRIFGHQSAARFQALILAPEEHIPLDTIETGPAFKEYPPENPNSQPCRIRPFQPDSAPLSEAETHEIDKTTLELASHIVWAFVDQDDTEGYGTWDQGSRDSDAYTCPVSPDIGTRTLVSLICGTRFEEGTPGVRAERCIGQMHLAVAMVHELAFFDQEWAAELGYSLENAILGGVFRTHPNPAGSEFAAPRHTRLRRQYLASLTEFPHDVLFWRSPATINHHQHYASPMTSVRYPLPTLLSAMFFSRDFWAENVARFGVQSLRLPKYFRTDVFVLDEMSRAFSFKLNPGDETEGESYSRGGVDELLSPYAVADLRAPVEVFGRAVHERDLKLASASFREYENRLFSLSIFGGDAARSAQYLFHVLWKLMMVVLPWRAGMEAHEESTTEQTLPNRWLPSRFGRRQALAAGSAHRFPAECEAADSSSVWYSGNHLPPHQENKAANDGRTAILVEASDYARYYGSHVPVPGPLRHAVMFQLRGLRAQVDEWRAAARHYTGWLDWRFTFPPYETRRYVGLPQAPRDSGSRRESIETARIPNPASFWASPEPSPTRTYRNEAARLMPERNVVRQSNASERAGTSQVEVCGHVMRMAVVGKLYQPRLPGGREGKRRRASVFNIPVRYWTVGEVGDHSSDGDRWVLVDDGLAGFDVYHSSDFPFSDTDERYIVRSAPRGDVIAALQEPSRTITRDLIVDLYDLRKRLAPHRCATIQEPGSSGGLAVEKYTMPKNQLVFTMRSIRVHIFPETGLYTVIEGAVYDLSEYADAHPGGRELVYRSAGRDSTTDFINSHPNNWRQYLADIQHLRVGHMVPERGPDDAIGSNEIVLLNWVYKMNQTLRSAPSRACSSAAVFQPLLDLPQIVIAHVDRGIMAEIAPAELAENATLRLLCL</sequence>
<keyword evidence="3" id="KW-0408">Iron</keyword>
<dbReference type="Pfam" id="PF00173">
    <property type="entry name" value="Cyt-b5"/>
    <property type="match status" value="1"/>
</dbReference>
<dbReference type="PANTHER" id="PTHR19359">
    <property type="entry name" value="CYTOCHROME B5"/>
    <property type="match status" value="1"/>
</dbReference>
<comment type="similarity">
    <text evidence="4">Belongs to the cytochrome b5 family.</text>
</comment>
<dbReference type="Proteomes" id="UP001287356">
    <property type="component" value="Unassembled WGS sequence"/>
</dbReference>
<reference evidence="7" key="2">
    <citation type="submission" date="2023-06" db="EMBL/GenBank/DDBJ databases">
        <authorList>
            <consortium name="Lawrence Berkeley National Laboratory"/>
            <person name="Haridas S."/>
            <person name="Hensen N."/>
            <person name="Bonometti L."/>
            <person name="Westerberg I."/>
            <person name="Brannstrom I.O."/>
            <person name="Guillou S."/>
            <person name="Cros-Aarteil S."/>
            <person name="Calhoun S."/>
            <person name="Kuo A."/>
            <person name="Mondo S."/>
            <person name="Pangilinan J."/>
            <person name="Riley R."/>
            <person name="Labutti K."/>
            <person name="Andreopoulos B."/>
            <person name="Lipzen A."/>
            <person name="Chen C."/>
            <person name="Yanf M."/>
            <person name="Daum C."/>
            <person name="Ng V."/>
            <person name="Clum A."/>
            <person name="Steindorff A."/>
            <person name="Ohm R."/>
            <person name="Martin F."/>
            <person name="Silar P."/>
            <person name="Natvig D."/>
            <person name="Lalanne C."/>
            <person name="Gautier V."/>
            <person name="Ament-Velasquez S.L."/>
            <person name="Kruys A."/>
            <person name="Hutchinson M.I."/>
            <person name="Powell A.J."/>
            <person name="Barry K."/>
            <person name="Miller A.N."/>
            <person name="Grigoriev I.V."/>
            <person name="Debuchy R."/>
            <person name="Gladieux P."/>
            <person name="Thoren M.H."/>
            <person name="Johannesson H."/>
        </authorList>
    </citation>
    <scope>NUCLEOTIDE SEQUENCE</scope>
    <source>
        <strain evidence="7">CBS 958.72</strain>
    </source>
</reference>
<keyword evidence="2" id="KW-0479">Metal-binding</keyword>
<evidence type="ECO:0000313" key="7">
    <source>
        <dbReference type="EMBL" id="KAK3376202.1"/>
    </source>
</evidence>
<dbReference type="InterPro" id="IPR001199">
    <property type="entry name" value="Cyt_B5-like_heme/steroid-bd"/>
</dbReference>
<gene>
    <name evidence="7" type="ORF">B0T24DRAFT_591884</name>
</gene>
<protein>
    <recommendedName>
        <fullName evidence="6">Cytochrome b5 heme-binding domain-containing protein</fullName>
    </recommendedName>
</protein>
<dbReference type="SMART" id="SM01117">
    <property type="entry name" value="Cyt-b5"/>
    <property type="match status" value="1"/>
</dbReference>